<dbReference type="AlphaFoldDB" id="A0A6M4H2W9"/>
<keyword evidence="3 5" id="KW-0093">Biotin biosynthesis</keyword>
<evidence type="ECO:0000256" key="2">
    <source>
        <dbReference type="ARBA" id="ARBA00022490"/>
    </source>
</evidence>
<comment type="catalytic activity">
    <reaction evidence="5">
        <text>6-carboxyhexanoyl-[ACP] methyl ester + H2O = 6-carboxyhexanoyl-[ACP] + methanol + H(+)</text>
        <dbReference type="Rhea" id="RHEA:42700"/>
        <dbReference type="Rhea" id="RHEA-COMP:9955"/>
        <dbReference type="Rhea" id="RHEA-COMP:10186"/>
        <dbReference type="ChEBI" id="CHEBI:15377"/>
        <dbReference type="ChEBI" id="CHEBI:15378"/>
        <dbReference type="ChEBI" id="CHEBI:17790"/>
        <dbReference type="ChEBI" id="CHEBI:78846"/>
        <dbReference type="ChEBI" id="CHEBI:82735"/>
        <dbReference type="EC" id="3.1.1.85"/>
    </reaction>
</comment>
<feature type="domain" description="AB hydrolase-1" evidence="6">
    <location>
        <begin position="14"/>
        <end position="240"/>
    </location>
</feature>
<dbReference type="HAMAP" id="MF_01260">
    <property type="entry name" value="Carboxylester"/>
    <property type="match status" value="1"/>
</dbReference>
<evidence type="ECO:0000256" key="4">
    <source>
        <dbReference type="ARBA" id="ARBA00022801"/>
    </source>
</evidence>
<dbReference type="NCBIfam" id="TIGR01738">
    <property type="entry name" value="bioH"/>
    <property type="match status" value="1"/>
</dbReference>
<sequence>MKLHVRASGDGPDLVLLHGWGAHGGVWSSLLADLTPRFRAHVIDLPGHGFSAFVPFTDLDNAVDEVAAFVPSGAIVCGWSLGGLVAQRLAHRYPKQVKSLALVGSTPCFVERPDWPHAMKAETLAGFALGLRTDFEATLKTFVALNGMGGTNSRPAIRALADELLARGAPDPSALDRVLDVLRETDLREQVPTISQRTVVVHGKRDALAPIAAGRWLADWLPQAKLIEIEDAAHLPFITHREIFIGALEELRG</sequence>
<evidence type="ECO:0000256" key="1">
    <source>
        <dbReference type="ARBA" id="ARBA00022487"/>
    </source>
</evidence>
<comment type="function">
    <text evidence="5">The physiological role of BioH is to remove the methyl group introduced by BioC when the pimeloyl moiety is complete. It allows to synthesize pimeloyl-ACP via the fatty acid synthetic pathway through the hydrolysis of the ester bonds of pimeloyl-ACP esters.</text>
</comment>
<reference evidence="7 8" key="1">
    <citation type="submission" date="2020-04" db="EMBL/GenBank/DDBJ databases">
        <title>Usitatibacter rugosus gen. nov., sp. nov. and Usitatibacter palustris sp. nov., novel members of Usitatibacteraceae fam. nov. within the order Nitrosomonadales isolated from soil.</title>
        <authorList>
            <person name="Huber K.J."/>
            <person name="Neumann-Schaal M."/>
            <person name="Geppert A."/>
            <person name="Luckner M."/>
            <person name="Wanner G."/>
            <person name="Overmann J."/>
        </authorList>
    </citation>
    <scope>NUCLEOTIDE SEQUENCE [LARGE SCALE GENOMIC DNA]</scope>
    <source>
        <strain evidence="7 8">Swamp67</strain>
    </source>
</reference>
<dbReference type="GO" id="GO:0009102">
    <property type="term" value="P:biotin biosynthetic process"/>
    <property type="evidence" value="ECO:0007669"/>
    <property type="project" value="UniProtKB-UniRule"/>
</dbReference>
<protein>
    <recommendedName>
        <fullName evidence="5">Pimeloyl-[acyl-carrier protein] methyl ester esterase</fullName>
        <ecNumber evidence="5">3.1.1.85</ecNumber>
    </recommendedName>
    <alternativeName>
        <fullName evidence="5">Biotin synthesis protein BioH</fullName>
    </alternativeName>
    <alternativeName>
        <fullName evidence="5">Carboxylesterase BioH</fullName>
    </alternativeName>
</protein>
<dbReference type="InterPro" id="IPR000073">
    <property type="entry name" value="AB_hydrolase_1"/>
</dbReference>
<dbReference type="UniPathway" id="UPA00078"/>
<dbReference type="FunCoup" id="A0A6M4H2W9">
    <property type="interactions" value="162"/>
</dbReference>
<dbReference type="Gene3D" id="3.40.50.1820">
    <property type="entry name" value="alpha/beta hydrolase"/>
    <property type="match status" value="1"/>
</dbReference>
<comment type="subunit">
    <text evidence="5">Monomer.</text>
</comment>
<feature type="binding site" evidence="5">
    <location>
        <begin position="80"/>
        <end position="81"/>
    </location>
    <ligand>
        <name>substrate</name>
    </ligand>
</feature>
<feature type="active site" evidence="5">
    <location>
        <position position="234"/>
    </location>
</feature>
<dbReference type="EMBL" id="CP053073">
    <property type="protein sequence ID" value="QJR13876.1"/>
    <property type="molecule type" value="Genomic_DNA"/>
</dbReference>
<evidence type="ECO:0000259" key="6">
    <source>
        <dbReference type="Pfam" id="PF00561"/>
    </source>
</evidence>
<feature type="binding site" evidence="5">
    <location>
        <position position="20"/>
    </location>
    <ligand>
        <name>substrate</name>
    </ligand>
</feature>
<dbReference type="InterPro" id="IPR050228">
    <property type="entry name" value="Carboxylesterase_BioH"/>
</dbReference>
<dbReference type="InterPro" id="IPR010076">
    <property type="entry name" value="BioH"/>
</dbReference>
<organism evidence="7 8">
    <name type="scientific">Usitatibacter palustris</name>
    <dbReference type="NCBI Taxonomy" id="2732487"/>
    <lineage>
        <taxon>Bacteria</taxon>
        <taxon>Pseudomonadati</taxon>
        <taxon>Pseudomonadota</taxon>
        <taxon>Betaproteobacteria</taxon>
        <taxon>Nitrosomonadales</taxon>
        <taxon>Usitatibacteraceae</taxon>
        <taxon>Usitatibacter</taxon>
    </lineage>
</organism>
<comment type="subcellular location">
    <subcellularLocation>
        <location evidence="5">Cytoplasm</location>
    </subcellularLocation>
</comment>
<dbReference type="PANTHER" id="PTHR43194">
    <property type="entry name" value="HYDROLASE ALPHA/BETA FOLD FAMILY"/>
    <property type="match status" value="1"/>
</dbReference>
<dbReference type="RefSeq" id="WP_171160614.1">
    <property type="nucleotide sequence ID" value="NZ_CP053073.1"/>
</dbReference>
<evidence type="ECO:0000313" key="8">
    <source>
        <dbReference type="Proteomes" id="UP000503096"/>
    </source>
</evidence>
<feature type="active site" description="Nucleophile" evidence="5">
    <location>
        <position position="80"/>
    </location>
</feature>
<dbReference type="GO" id="GO:0005737">
    <property type="term" value="C:cytoplasm"/>
    <property type="evidence" value="ECO:0007669"/>
    <property type="project" value="UniProtKB-SubCell"/>
</dbReference>
<keyword evidence="1 5" id="KW-0719">Serine esterase</keyword>
<dbReference type="SUPFAM" id="SSF53474">
    <property type="entry name" value="alpha/beta-Hydrolases"/>
    <property type="match status" value="1"/>
</dbReference>
<dbReference type="Pfam" id="PF00561">
    <property type="entry name" value="Abhydrolase_1"/>
    <property type="match status" value="1"/>
</dbReference>
<dbReference type="Proteomes" id="UP000503096">
    <property type="component" value="Chromosome"/>
</dbReference>
<dbReference type="GO" id="GO:0090499">
    <property type="term" value="F:pimelyl-[acyl-carrier protein] methyl ester esterase activity"/>
    <property type="evidence" value="ECO:0007669"/>
    <property type="project" value="UniProtKB-EC"/>
</dbReference>
<feature type="active site" evidence="5">
    <location>
        <position position="206"/>
    </location>
</feature>
<comment type="caution">
    <text evidence="5">Lacks conserved residue(s) required for the propagation of feature annotation.</text>
</comment>
<name>A0A6M4H2W9_9PROT</name>
<keyword evidence="4 5" id="KW-0378">Hydrolase</keyword>
<feature type="binding site" evidence="5">
    <location>
        <position position="234"/>
    </location>
    <ligand>
        <name>substrate</name>
    </ligand>
</feature>
<dbReference type="PANTHER" id="PTHR43194:SF5">
    <property type="entry name" value="PIMELOYL-[ACYL-CARRIER PROTEIN] METHYL ESTER ESTERASE"/>
    <property type="match status" value="1"/>
</dbReference>
<keyword evidence="8" id="KW-1185">Reference proteome</keyword>
<comment type="similarity">
    <text evidence="5">Belongs to the AB hydrolase superfamily. Carboxylesterase BioH family.</text>
</comment>
<gene>
    <name evidence="5 7" type="primary">bioH</name>
    <name evidence="7" type="ORF">DSM104440_00666</name>
</gene>
<evidence type="ECO:0000256" key="3">
    <source>
        <dbReference type="ARBA" id="ARBA00022756"/>
    </source>
</evidence>
<proteinExistence type="inferred from homology"/>
<keyword evidence="2 5" id="KW-0963">Cytoplasm</keyword>
<accession>A0A6M4H2W9</accession>
<dbReference type="EC" id="3.1.1.85" evidence="5"/>
<evidence type="ECO:0000256" key="5">
    <source>
        <dbReference type="HAMAP-Rule" id="MF_01260"/>
    </source>
</evidence>
<dbReference type="KEGG" id="upl:DSM104440_00666"/>
<evidence type="ECO:0000313" key="7">
    <source>
        <dbReference type="EMBL" id="QJR13876.1"/>
    </source>
</evidence>
<dbReference type="InParanoid" id="A0A6M4H2W9"/>
<dbReference type="InterPro" id="IPR029058">
    <property type="entry name" value="AB_hydrolase_fold"/>
</dbReference>
<comment type="pathway">
    <text evidence="5">Cofactor biosynthesis; biotin biosynthesis.</text>
</comment>